<dbReference type="Pfam" id="PF09346">
    <property type="entry name" value="SMI1_KNR4"/>
    <property type="match status" value="1"/>
</dbReference>
<dbReference type="AlphaFoldDB" id="A0A7T4M0Q7"/>
<reference evidence="2 3" key="1">
    <citation type="submission" date="2020-12" db="EMBL/GenBank/DDBJ databases">
        <title>FDA dAtabase for Regulatory Grade micrObial Sequences (FDA-ARGOS): Supporting development and validation of Infectious Disease Dx tests.</title>
        <authorList>
            <person name="Sproer C."/>
            <person name="Gronow S."/>
            <person name="Severitt S."/>
            <person name="Schroder I."/>
            <person name="Tallon L."/>
            <person name="Sadzewicz L."/>
            <person name="Zhao X."/>
            <person name="Boylan J."/>
            <person name="Ott S."/>
            <person name="Bowen H."/>
            <person name="Vavikolanu K."/>
            <person name="Mehta A."/>
            <person name="Aluvathingal J."/>
            <person name="Nadendla S."/>
            <person name="Lowell S."/>
            <person name="Myers T."/>
            <person name="Yan Y."/>
            <person name="Sichtig H."/>
        </authorList>
    </citation>
    <scope>NUCLEOTIDE SEQUENCE [LARGE SCALE GENOMIC DNA]</scope>
    <source>
        <strain evidence="2 3">FDAARGOS_1021</strain>
    </source>
</reference>
<dbReference type="Proteomes" id="UP000595948">
    <property type="component" value="Chromosome"/>
</dbReference>
<evidence type="ECO:0000313" key="2">
    <source>
        <dbReference type="EMBL" id="QQC35572.1"/>
    </source>
</evidence>
<dbReference type="InterPro" id="IPR037883">
    <property type="entry name" value="Knr4/Smi1-like_sf"/>
</dbReference>
<proteinExistence type="predicted"/>
<accession>A0A7T4M0Q7</accession>
<dbReference type="SUPFAM" id="SSF160631">
    <property type="entry name" value="SMI1/KNR4-like"/>
    <property type="match status" value="1"/>
</dbReference>
<dbReference type="EMBL" id="CP066059">
    <property type="protein sequence ID" value="QQC35572.1"/>
    <property type="molecule type" value="Genomic_DNA"/>
</dbReference>
<dbReference type="SMART" id="SM00860">
    <property type="entry name" value="SMI1_KNR4"/>
    <property type="match status" value="1"/>
</dbReference>
<name>A0A7T4M0Q7_STROR</name>
<evidence type="ECO:0000313" key="3">
    <source>
        <dbReference type="Proteomes" id="UP000595948"/>
    </source>
</evidence>
<feature type="domain" description="Knr4/Smi1-like" evidence="1">
    <location>
        <begin position="10"/>
        <end position="148"/>
    </location>
</feature>
<gene>
    <name evidence="2" type="ORF">I6H78_00840</name>
</gene>
<dbReference type="Gene3D" id="3.40.1580.10">
    <property type="entry name" value="SMI1/KNR4-like"/>
    <property type="match status" value="1"/>
</dbReference>
<dbReference type="InterPro" id="IPR018958">
    <property type="entry name" value="Knr4/Smi1-like_dom"/>
</dbReference>
<dbReference type="RefSeq" id="WP_198459635.1">
    <property type="nucleotide sequence ID" value="NZ_CP066059.1"/>
</dbReference>
<sequence length="151" mass="17664">MTMKLDRFGFANEEAISILENKFEVVLPEDYKRFLLQENGGRNTAYKYKNLVRISQISEEINIDVMFGVETNMKNADIEQWTSEYRDDLFPNSIIIGDTIQHGFIVFWLSNDDNAGIYYYDDTYEFESSTDDVNAYFLANSFSEFLSMVEN</sequence>
<organism evidence="2 3">
    <name type="scientific">Streptococcus oralis</name>
    <dbReference type="NCBI Taxonomy" id="1303"/>
    <lineage>
        <taxon>Bacteria</taxon>
        <taxon>Bacillati</taxon>
        <taxon>Bacillota</taxon>
        <taxon>Bacilli</taxon>
        <taxon>Lactobacillales</taxon>
        <taxon>Streptococcaceae</taxon>
        <taxon>Streptococcus</taxon>
    </lineage>
</organism>
<evidence type="ECO:0000259" key="1">
    <source>
        <dbReference type="SMART" id="SM00860"/>
    </source>
</evidence>
<protein>
    <submittedName>
        <fullName evidence="2">SMI1/KNR4 family protein</fullName>
    </submittedName>
</protein>